<feature type="chain" id="PRO_5031306294" description="Nicotinic acid mononucleotide adenyltransferase" evidence="1">
    <location>
        <begin position="20"/>
        <end position="133"/>
    </location>
</feature>
<evidence type="ECO:0000256" key="1">
    <source>
        <dbReference type="SAM" id="SignalP"/>
    </source>
</evidence>
<evidence type="ECO:0000313" key="3">
    <source>
        <dbReference type="Proteomes" id="UP000552615"/>
    </source>
</evidence>
<sequence length="133" mass="15517">MKKLLLSGAMVLLSTLCFSQNYYFSHRKESIKYTDSYGQTQYKLIADETSNYKFYFEVSSDGRATQLFTVYDNGQEAYWAAEIKKSGYKEIGGTIFKQSLYYNTNSKQNIYVFVSQDYKKIIVMDNDGLAEYY</sequence>
<name>A0A7Y0A355_9FLAO</name>
<dbReference type="EMBL" id="JABBGF010000001">
    <property type="protein sequence ID" value="NML55818.1"/>
    <property type="molecule type" value="Genomic_DNA"/>
</dbReference>
<evidence type="ECO:0000313" key="2">
    <source>
        <dbReference type="EMBL" id="NML55818.1"/>
    </source>
</evidence>
<dbReference type="RefSeq" id="WP_169229264.1">
    <property type="nucleotide sequence ID" value="NZ_JABBGF010000001.1"/>
</dbReference>
<feature type="signal peptide" evidence="1">
    <location>
        <begin position="1"/>
        <end position="19"/>
    </location>
</feature>
<accession>A0A7Y0A355</accession>
<keyword evidence="3" id="KW-1185">Reference proteome</keyword>
<dbReference type="Proteomes" id="UP000552615">
    <property type="component" value="Unassembled WGS sequence"/>
</dbReference>
<keyword evidence="1" id="KW-0732">Signal</keyword>
<protein>
    <recommendedName>
        <fullName evidence="4">Nicotinic acid mononucleotide adenyltransferase</fullName>
    </recommendedName>
</protein>
<gene>
    <name evidence="2" type="ORF">HHL20_00515</name>
</gene>
<evidence type="ECO:0008006" key="4">
    <source>
        <dbReference type="Google" id="ProtNLM"/>
    </source>
</evidence>
<dbReference type="AlphaFoldDB" id="A0A7Y0A355"/>
<organism evidence="2 3">
    <name type="scientific">Chryseobacterium cheonjiense</name>
    <dbReference type="NCBI Taxonomy" id="2728845"/>
    <lineage>
        <taxon>Bacteria</taxon>
        <taxon>Pseudomonadati</taxon>
        <taxon>Bacteroidota</taxon>
        <taxon>Flavobacteriia</taxon>
        <taxon>Flavobacteriales</taxon>
        <taxon>Weeksellaceae</taxon>
        <taxon>Chryseobacterium group</taxon>
        <taxon>Chryseobacterium</taxon>
    </lineage>
</organism>
<comment type="caution">
    <text evidence="2">The sequence shown here is derived from an EMBL/GenBank/DDBJ whole genome shotgun (WGS) entry which is preliminary data.</text>
</comment>
<proteinExistence type="predicted"/>
<reference evidence="2 3" key="1">
    <citation type="submission" date="2020-04" db="EMBL/GenBank/DDBJ databases">
        <title>Chryseobacterium sp. RJ-7-14 sp. nov., isolated from Jeju soil.</title>
        <authorList>
            <person name="Dahal R.H."/>
            <person name="Chaudhary D.K."/>
        </authorList>
    </citation>
    <scope>NUCLEOTIDE SEQUENCE [LARGE SCALE GENOMIC DNA]</scope>
    <source>
        <strain evidence="2 3">RJ-7-14</strain>
    </source>
</reference>